<dbReference type="PATRIC" id="fig|1423726.3.peg.2664"/>
<gene>
    <name evidence="1" type="ORF">FC07_GL002565</name>
</gene>
<reference evidence="1 2" key="1">
    <citation type="journal article" date="2015" name="Genome Announc.">
        <title>Expanding the biotechnology potential of lactobacilli through comparative genomics of 213 strains and associated genera.</title>
        <authorList>
            <person name="Sun Z."/>
            <person name="Harris H.M."/>
            <person name="McCann A."/>
            <person name="Guo C."/>
            <person name="Argimon S."/>
            <person name="Zhang W."/>
            <person name="Yang X."/>
            <person name="Jeffery I.B."/>
            <person name="Cooney J.C."/>
            <person name="Kagawa T.F."/>
            <person name="Liu W."/>
            <person name="Song Y."/>
            <person name="Salvetti E."/>
            <person name="Wrobel A."/>
            <person name="Rasinkangas P."/>
            <person name="Parkhill J."/>
            <person name="Rea M.C."/>
            <person name="O'Sullivan O."/>
            <person name="Ritari J."/>
            <person name="Douillard F.P."/>
            <person name="Paul Ross R."/>
            <person name="Yang R."/>
            <person name="Briner A.E."/>
            <person name="Felis G.E."/>
            <person name="de Vos W.M."/>
            <person name="Barrangou R."/>
            <person name="Klaenhammer T.R."/>
            <person name="Caufield P.W."/>
            <person name="Cui Y."/>
            <person name="Zhang H."/>
            <person name="O'Toole P.W."/>
        </authorList>
    </citation>
    <scope>NUCLEOTIDE SEQUENCE [LARGE SCALE GENOMIC DNA]</scope>
    <source>
        <strain evidence="1 2">DSM 20003</strain>
    </source>
</reference>
<accession>A0A0R1H2T9</accession>
<proteinExistence type="predicted"/>
<dbReference type="AlphaFoldDB" id="A0A0R1H2T9"/>
<sequence length="95" mass="11396">MQEEVIAVTNQHNKALIFAKRFRNAWNAAIEHECPDYDEVVIKTYIRDEYRVIGFNKEYGVEVDYSDEDYGENIEHVYRLYPDVPRNKQRLEPVK</sequence>
<keyword evidence="2" id="KW-1185">Reference proteome</keyword>
<dbReference type="EMBL" id="AZDA01000003">
    <property type="protein sequence ID" value="KRK40816.1"/>
    <property type="molecule type" value="Genomic_DNA"/>
</dbReference>
<comment type="caution">
    <text evidence="1">The sequence shown here is derived from an EMBL/GenBank/DDBJ whole genome shotgun (WGS) entry which is preliminary data.</text>
</comment>
<protein>
    <recommendedName>
        <fullName evidence="3">Phage protein</fullName>
    </recommendedName>
</protein>
<dbReference type="Proteomes" id="UP000051461">
    <property type="component" value="Unassembled WGS sequence"/>
</dbReference>
<evidence type="ECO:0008006" key="3">
    <source>
        <dbReference type="Google" id="ProtNLM"/>
    </source>
</evidence>
<evidence type="ECO:0000313" key="2">
    <source>
        <dbReference type="Proteomes" id="UP000051461"/>
    </source>
</evidence>
<evidence type="ECO:0000313" key="1">
    <source>
        <dbReference type="EMBL" id="KRK40816.1"/>
    </source>
</evidence>
<organism evidence="1 2">
    <name type="scientific">Loigolactobacillus bifermentans DSM 20003</name>
    <dbReference type="NCBI Taxonomy" id="1423726"/>
    <lineage>
        <taxon>Bacteria</taxon>
        <taxon>Bacillati</taxon>
        <taxon>Bacillota</taxon>
        <taxon>Bacilli</taxon>
        <taxon>Lactobacillales</taxon>
        <taxon>Lactobacillaceae</taxon>
        <taxon>Loigolactobacillus</taxon>
    </lineage>
</organism>
<name>A0A0R1H2T9_9LACO</name>
<dbReference type="STRING" id="1423726.FC07_GL002565"/>